<reference evidence="1 2" key="1">
    <citation type="submission" date="2024-01" db="EMBL/GenBank/DDBJ databases">
        <title>The genome of the rayed Mediterranean limpet Patella caerulea (Linnaeus, 1758).</title>
        <authorList>
            <person name="Anh-Thu Weber A."/>
            <person name="Halstead-Nussloch G."/>
        </authorList>
    </citation>
    <scope>NUCLEOTIDE SEQUENCE [LARGE SCALE GENOMIC DNA]</scope>
    <source>
        <strain evidence="1">AATW-2023a</strain>
        <tissue evidence="1">Whole specimen</tissue>
    </source>
</reference>
<evidence type="ECO:0008006" key="3">
    <source>
        <dbReference type="Google" id="ProtNLM"/>
    </source>
</evidence>
<proteinExistence type="predicted"/>
<protein>
    <recommendedName>
        <fullName evidence="3">DUF4371 domain-containing protein</fullName>
    </recommendedName>
</protein>
<dbReference type="Proteomes" id="UP001347796">
    <property type="component" value="Unassembled WGS sequence"/>
</dbReference>
<dbReference type="EMBL" id="JAZGQO010000009">
    <property type="protein sequence ID" value="KAK6178112.1"/>
    <property type="molecule type" value="Genomic_DNA"/>
</dbReference>
<gene>
    <name evidence="1" type="ORF">SNE40_012941</name>
</gene>
<name>A0AAN8JIP9_PATCE</name>
<evidence type="ECO:0000313" key="1">
    <source>
        <dbReference type="EMBL" id="KAK6178112.1"/>
    </source>
</evidence>
<dbReference type="AlphaFoldDB" id="A0AAN8JIP9"/>
<comment type="caution">
    <text evidence="1">The sequence shown here is derived from an EMBL/GenBank/DDBJ whole genome shotgun (WGS) entry which is preliminary data.</text>
</comment>
<evidence type="ECO:0000313" key="2">
    <source>
        <dbReference type="Proteomes" id="UP001347796"/>
    </source>
</evidence>
<accession>A0AAN8JIP9</accession>
<organism evidence="1 2">
    <name type="scientific">Patella caerulea</name>
    <name type="common">Rayed Mediterranean limpet</name>
    <dbReference type="NCBI Taxonomy" id="87958"/>
    <lineage>
        <taxon>Eukaryota</taxon>
        <taxon>Metazoa</taxon>
        <taxon>Spiralia</taxon>
        <taxon>Lophotrochozoa</taxon>
        <taxon>Mollusca</taxon>
        <taxon>Gastropoda</taxon>
        <taxon>Patellogastropoda</taxon>
        <taxon>Patelloidea</taxon>
        <taxon>Patellidae</taxon>
        <taxon>Patella</taxon>
    </lineage>
</organism>
<sequence length="121" mass="13818">MTKFSNALGSRGKGKLCHETKTYHQNAVADAEICLSNSENIQNRVDVQLLQQKKALYEKNTAALRSIIDCMIFLGKHALVFREHRDDCTVEEGRNRGNLKALIQFRAENRRETSRILELVS</sequence>
<keyword evidence="2" id="KW-1185">Reference proteome</keyword>